<reference evidence="2 3" key="1">
    <citation type="journal article" date="2011" name="Proc. Natl. Acad. Sci. U.S.A.">
        <title>Evolutionary erosion of yeast sex chromosomes by mating-type switching accidents.</title>
        <authorList>
            <person name="Gordon J.L."/>
            <person name="Armisen D."/>
            <person name="Proux-Wera E."/>
            <person name="Oheigeartaigh S.S."/>
            <person name="Byrne K.P."/>
            <person name="Wolfe K.H."/>
        </authorList>
    </citation>
    <scope>NUCLEOTIDE SEQUENCE [LARGE SCALE GENOMIC DNA]</scope>
    <source>
        <strain evidence="3">ATCC MYA-139 / BCRC 22969 / CBS 8797 / CCRC 22969 / KCTC 17520 / NBRC 10181 / NCYC 3082</strain>
    </source>
</reference>
<dbReference type="eggNOG" id="ENOG502S889">
    <property type="taxonomic scope" value="Eukaryota"/>
</dbReference>
<evidence type="ECO:0000313" key="2">
    <source>
        <dbReference type="EMBL" id="CCK69455.1"/>
    </source>
</evidence>
<name>J7R3Q1_HUIN7</name>
<dbReference type="GeneID" id="34525135"/>
<accession>J7R3Q1</accession>
<organism evidence="2 3">
    <name type="scientific">Huiozyma naganishii (strain ATCC MYA-139 / BCRC 22969 / CBS 8797 / KCTC 17520 / NBRC 10181 / NCYC 3082 / Yp74L-3)</name>
    <name type="common">Yeast</name>
    <name type="synonym">Kazachstania naganishii</name>
    <dbReference type="NCBI Taxonomy" id="1071383"/>
    <lineage>
        <taxon>Eukaryota</taxon>
        <taxon>Fungi</taxon>
        <taxon>Dikarya</taxon>
        <taxon>Ascomycota</taxon>
        <taxon>Saccharomycotina</taxon>
        <taxon>Saccharomycetes</taxon>
        <taxon>Saccharomycetales</taxon>
        <taxon>Saccharomycetaceae</taxon>
        <taxon>Huiozyma</taxon>
    </lineage>
</organism>
<dbReference type="RefSeq" id="XP_022463701.1">
    <property type="nucleotide sequence ID" value="XM_022607068.1"/>
</dbReference>
<sequence>MGNVRNSKRPLAAKDANAKVHRNSARESRGEKTRGAKLVKQRRRLTMKNSLSLSAYAQPDLHVVDPRSIKLPDLSSELRGDVAEQPLSQVTDATEEELLRNLQQISINKSRSVNESRLGLKEDKCAALVQSNLKVLQKQISVREIAPATCSHYFCSHENQKTVDFSRLWFLFELEMTNDAKINLRNDCYHERVYKAIDETWTKSNTLLQKVPEGSNAMPLSHLLLPNAVLPVKVPKLQQSHKSLSEISVELESVIEDESRPCSKTGKRMPTSSLAARYRKEVFGTVPINIKKILNGQSSSSPSSPSSIIRQGSSHIDIEGKNNIIKGTKLSYFR</sequence>
<dbReference type="OrthoDB" id="4070446at2759"/>
<protein>
    <submittedName>
        <fullName evidence="2">Uncharacterized protein</fullName>
    </submittedName>
</protein>
<evidence type="ECO:0000313" key="3">
    <source>
        <dbReference type="Proteomes" id="UP000006310"/>
    </source>
</evidence>
<feature type="compositionally biased region" description="Basic and acidic residues" evidence="1">
    <location>
        <begin position="24"/>
        <end position="34"/>
    </location>
</feature>
<dbReference type="AlphaFoldDB" id="J7R3Q1"/>
<dbReference type="EMBL" id="HE978316">
    <property type="protein sequence ID" value="CCK69455.1"/>
    <property type="molecule type" value="Genomic_DNA"/>
</dbReference>
<reference evidence="3" key="2">
    <citation type="submission" date="2012-08" db="EMBL/GenBank/DDBJ databases">
        <title>Genome sequence of Kazachstania naganishii.</title>
        <authorList>
            <person name="Gordon J.L."/>
            <person name="Armisen D."/>
            <person name="Proux-Wera E."/>
            <person name="OhEigeartaigh S.S."/>
            <person name="Byrne K.P."/>
            <person name="Wolfe K.H."/>
        </authorList>
    </citation>
    <scope>NUCLEOTIDE SEQUENCE [LARGE SCALE GENOMIC DNA]</scope>
    <source>
        <strain evidence="3">ATCC MYA-139 / BCRC 22969 / CBS 8797 / CCRC 22969 / KCTC 17520 / NBRC 10181 / NCYC 3082</strain>
    </source>
</reference>
<evidence type="ECO:0000256" key="1">
    <source>
        <dbReference type="SAM" id="MobiDB-lite"/>
    </source>
</evidence>
<feature type="region of interest" description="Disordered" evidence="1">
    <location>
        <begin position="294"/>
        <end position="313"/>
    </location>
</feature>
<keyword evidence="3" id="KW-1185">Reference proteome</keyword>
<proteinExistence type="predicted"/>
<gene>
    <name evidence="2" type="primary">KNAG0C03500</name>
    <name evidence="2" type="ordered locus">KNAG_0C03500</name>
</gene>
<dbReference type="STRING" id="1071383.J7R3Q1"/>
<dbReference type="HOGENOM" id="CLU_831745_0_0_1"/>
<dbReference type="Pfam" id="PF10434">
    <property type="entry name" value="MAM1"/>
    <property type="match status" value="1"/>
</dbReference>
<dbReference type="InterPro" id="IPR018847">
    <property type="entry name" value="Monopolin_cplx_su_Mam1"/>
</dbReference>
<dbReference type="KEGG" id="kng:KNAG_0C03500"/>
<dbReference type="Proteomes" id="UP000006310">
    <property type="component" value="Chromosome 3"/>
</dbReference>
<feature type="compositionally biased region" description="Low complexity" evidence="1">
    <location>
        <begin position="296"/>
        <end position="313"/>
    </location>
</feature>
<feature type="region of interest" description="Disordered" evidence="1">
    <location>
        <begin position="1"/>
        <end position="37"/>
    </location>
</feature>